<evidence type="ECO:0000313" key="4">
    <source>
        <dbReference type="Proteomes" id="UP000245753"/>
    </source>
</evidence>
<dbReference type="Gene3D" id="3.40.710.10">
    <property type="entry name" value="DD-peptidase/beta-lactamase superfamily"/>
    <property type="match status" value="1"/>
</dbReference>
<dbReference type="InterPro" id="IPR001460">
    <property type="entry name" value="PCN-bd_Tpept"/>
</dbReference>
<dbReference type="GO" id="GO:0005886">
    <property type="term" value="C:plasma membrane"/>
    <property type="evidence" value="ECO:0007669"/>
    <property type="project" value="TreeGrafter"/>
</dbReference>
<name>A0A2U2MRY8_9BIFI</name>
<dbReference type="GO" id="GO:0008658">
    <property type="term" value="F:penicillin binding"/>
    <property type="evidence" value="ECO:0007669"/>
    <property type="project" value="InterPro"/>
</dbReference>
<sequence length="486" mass="51096">MNTSLRQLFTAVIALFAILGLSTTKLMTIQANSLNSDPRNTRALYHEYGAPRGAILASDGTVIAKSDKSDDAFSYQRSYANGPLYAPVTGYFSVTTRADRGIEASRNTLLSGENSSLWLSKFKSLFTGEENKGANIETSINPKLQKLAYQLLGSQQGAVVAMEPKTGRILAMVSTPSYDPNGLASHNSANVNKTYQALISDKGNPMLNRTTSELYPPGSTFKIVVAATALENGYDTNTSVPAGSSYTLPGTRTQLTNTSSAAAGSNGNMQLLDAFAYSSNTAFAQLGVKLGNEKIADQAKKMGFGSSITVDGTSSSGLTMKATASKFPDNATNDRLALASIGQGDTLETPLLNAMIASAVANDGKMMQPTLVDRVRASDLSVVSESSPSTFSQAFSKDTAGKLNTMMQAVITKEDPQLQLANAKVAAKTGTAQIGNNSANDSWITGFAPADDPKIAVAVVVHNVNAFGSEAAGPIMQQVMQEALNK</sequence>
<evidence type="ECO:0000259" key="1">
    <source>
        <dbReference type="Pfam" id="PF00905"/>
    </source>
</evidence>
<feature type="domain" description="Penicillin binding protein A dimerisation" evidence="2">
    <location>
        <begin position="52"/>
        <end position="136"/>
    </location>
</feature>
<dbReference type="Pfam" id="PF00905">
    <property type="entry name" value="Transpeptidase"/>
    <property type="match status" value="1"/>
</dbReference>
<dbReference type="SUPFAM" id="SSF56601">
    <property type="entry name" value="beta-lactamase/transpeptidase-like"/>
    <property type="match status" value="1"/>
</dbReference>
<dbReference type="GO" id="GO:0071972">
    <property type="term" value="F:peptidoglycan L,D-transpeptidase activity"/>
    <property type="evidence" value="ECO:0007669"/>
    <property type="project" value="TreeGrafter"/>
</dbReference>
<dbReference type="InterPro" id="IPR054120">
    <property type="entry name" value="PBPA_dimer"/>
</dbReference>
<protein>
    <submittedName>
        <fullName evidence="3">Penicillin-binding protein</fullName>
    </submittedName>
</protein>
<dbReference type="PANTHER" id="PTHR30627:SF24">
    <property type="entry name" value="PENICILLIN-BINDING PROTEIN 4B"/>
    <property type="match status" value="1"/>
</dbReference>
<dbReference type="RefSeq" id="WP_109137550.1">
    <property type="nucleotide sequence ID" value="NZ_QFFN01000017.1"/>
</dbReference>
<dbReference type="Proteomes" id="UP000245753">
    <property type="component" value="Unassembled WGS sequence"/>
</dbReference>
<reference evidence="3 4" key="1">
    <citation type="journal article" date="2018" name="Int. J. Syst. Evol. Microbiol.">
        <title>Bifidobacterium catulorum sp. nov., a novel taxon from the faeces of the baby common marmoset (Callithrix jacchus).</title>
        <authorList>
            <person name="Modesto M."/>
            <person name="Michelini S."/>
            <person name="Oki K."/>
            <person name="Biavati B."/>
            <person name="Watanabe K."/>
            <person name="Mattarelli P."/>
        </authorList>
    </citation>
    <scope>NUCLEOTIDE SEQUENCE [LARGE SCALE GENOMIC DNA]</scope>
    <source>
        <strain evidence="3 4">MRM 8.19</strain>
    </source>
</reference>
<dbReference type="Gene3D" id="3.90.1310.10">
    <property type="entry name" value="Penicillin-binding protein 2a (Domain 2)"/>
    <property type="match status" value="1"/>
</dbReference>
<organism evidence="3 4">
    <name type="scientific">Bifidobacterium catulorum</name>
    <dbReference type="NCBI Taxonomy" id="1630173"/>
    <lineage>
        <taxon>Bacteria</taxon>
        <taxon>Bacillati</taxon>
        <taxon>Actinomycetota</taxon>
        <taxon>Actinomycetes</taxon>
        <taxon>Bifidobacteriales</taxon>
        <taxon>Bifidobacteriaceae</taxon>
        <taxon>Bifidobacterium</taxon>
    </lineage>
</organism>
<dbReference type="InterPro" id="IPR050515">
    <property type="entry name" value="Beta-lactam/transpept"/>
</dbReference>
<dbReference type="PANTHER" id="PTHR30627">
    <property type="entry name" value="PEPTIDOGLYCAN D,D-TRANSPEPTIDASE"/>
    <property type="match status" value="1"/>
</dbReference>
<evidence type="ECO:0000259" key="2">
    <source>
        <dbReference type="Pfam" id="PF21922"/>
    </source>
</evidence>
<feature type="domain" description="Penicillin-binding protein transpeptidase" evidence="1">
    <location>
        <begin position="157"/>
        <end position="481"/>
    </location>
</feature>
<dbReference type="GO" id="GO:0071555">
    <property type="term" value="P:cell wall organization"/>
    <property type="evidence" value="ECO:0007669"/>
    <property type="project" value="TreeGrafter"/>
</dbReference>
<dbReference type="Pfam" id="PF21922">
    <property type="entry name" value="PBP_dimer_2"/>
    <property type="match status" value="1"/>
</dbReference>
<dbReference type="AlphaFoldDB" id="A0A2U2MRY8"/>
<evidence type="ECO:0000313" key="3">
    <source>
        <dbReference type="EMBL" id="PWG59603.1"/>
    </source>
</evidence>
<dbReference type="EMBL" id="QFFN01000017">
    <property type="protein sequence ID" value="PWG59603.1"/>
    <property type="molecule type" value="Genomic_DNA"/>
</dbReference>
<dbReference type="InterPro" id="IPR012338">
    <property type="entry name" value="Beta-lactam/transpept-like"/>
</dbReference>
<comment type="caution">
    <text evidence="3">The sequence shown here is derived from an EMBL/GenBank/DDBJ whole genome shotgun (WGS) entry which is preliminary data.</text>
</comment>
<proteinExistence type="predicted"/>
<keyword evidence="4" id="KW-1185">Reference proteome</keyword>
<accession>A0A2U2MRY8</accession>
<dbReference type="OrthoDB" id="9766847at2"/>
<gene>
    <name evidence="3" type="ORF">DF200_06915</name>
</gene>